<reference evidence="2 3" key="1">
    <citation type="submission" date="2012-10" db="EMBL/GenBank/DDBJ databases">
        <authorList>
            <person name="Genoscope - CEA"/>
        </authorList>
    </citation>
    <scope>NUCLEOTIDE SEQUENCE [LARGE SCALE GENOMIC DNA]</scope>
    <source>
        <strain evidence="3">AM13 / DSM 14728</strain>
    </source>
</reference>
<dbReference type="EMBL" id="FO203522">
    <property type="protein sequence ID" value="CCO23741.1"/>
    <property type="molecule type" value="Genomic_DNA"/>
</dbReference>
<dbReference type="KEGG" id="dhy:DESAM_21464"/>
<dbReference type="RefSeq" id="WP_015336344.1">
    <property type="nucleotide sequence ID" value="NC_020055.1"/>
</dbReference>
<dbReference type="AlphaFoldDB" id="L0RDT7"/>
<keyword evidence="1" id="KW-0732">Signal</keyword>
<evidence type="ECO:0008006" key="4">
    <source>
        <dbReference type="Google" id="ProtNLM"/>
    </source>
</evidence>
<name>L0RDT7_9BACT</name>
<proteinExistence type="predicted"/>
<gene>
    <name evidence="2" type="ORF">DESAM_21464</name>
</gene>
<dbReference type="STRING" id="1121451.DESAM_21464"/>
<feature type="signal peptide" evidence="1">
    <location>
        <begin position="1"/>
        <end position="23"/>
    </location>
</feature>
<protein>
    <recommendedName>
        <fullName evidence="4">BON domain-containing protein</fullName>
    </recommendedName>
</protein>
<dbReference type="eggNOG" id="COG2823">
    <property type="taxonomic scope" value="Bacteria"/>
</dbReference>
<evidence type="ECO:0000313" key="2">
    <source>
        <dbReference type="EMBL" id="CCO23741.1"/>
    </source>
</evidence>
<keyword evidence="3" id="KW-1185">Reference proteome</keyword>
<evidence type="ECO:0000313" key="3">
    <source>
        <dbReference type="Proteomes" id="UP000010808"/>
    </source>
</evidence>
<sequence>MMKISYAIFLITVFIMQNVSAHAGFTPYGRIYKAAKDDRAYLTQAQDSRLQLKLRKSLFLKDSSTLMSISSYVFLGHGFLVGETESETVREELIESAKKVSGLSGISFYLPVKNADQAVSETSSALEIKLGGMFEPDYPSSKLTIKVVQNAVVVLGILAPEEQKKVLESLKKISGSNKIINFLQAPVPGESKRQRRRPLRDLFN</sequence>
<dbReference type="OrthoDB" id="5456508at2"/>
<organism evidence="2 3">
    <name type="scientific">Maridesulfovibrio hydrothermalis AM13 = DSM 14728</name>
    <dbReference type="NCBI Taxonomy" id="1121451"/>
    <lineage>
        <taxon>Bacteria</taxon>
        <taxon>Pseudomonadati</taxon>
        <taxon>Thermodesulfobacteriota</taxon>
        <taxon>Desulfovibrionia</taxon>
        <taxon>Desulfovibrionales</taxon>
        <taxon>Desulfovibrionaceae</taxon>
        <taxon>Maridesulfovibrio</taxon>
    </lineage>
</organism>
<dbReference type="Proteomes" id="UP000010808">
    <property type="component" value="Chromosome"/>
</dbReference>
<accession>L0RDT7</accession>
<dbReference type="PATRIC" id="fig|1121451.3.peg.1706"/>
<evidence type="ECO:0000256" key="1">
    <source>
        <dbReference type="SAM" id="SignalP"/>
    </source>
</evidence>
<feature type="chain" id="PRO_5003947250" description="BON domain-containing protein" evidence="1">
    <location>
        <begin position="24"/>
        <end position="204"/>
    </location>
</feature>
<dbReference type="HOGENOM" id="CLU_1341460_0_0_7"/>